<dbReference type="SUPFAM" id="SSF51306">
    <property type="entry name" value="LexA/Signal peptidase"/>
    <property type="match status" value="1"/>
</dbReference>
<evidence type="ECO:0000256" key="6">
    <source>
        <dbReference type="SAM" id="Phobius"/>
    </source>
</evidence>
<dbReference type="eggNOG" id="COG0681">
    <property type="taxonomic scope" value="Bacteria"/>
</dbReference>
<dbReference type="EMBL" id="ADKM02000091">
    <property type="protein sequence ID" value="EGC02683.1"/>
    <property type="molecule type" value="Genomic_DNA"/>
</dbReference>
<dbReference type="GO" id="GO:0004252">
    <property type="term" value="F:serine-type endopeptidase activity"/>
    <property type="evidence" value="ECO:0007669"/>
    <property type="project" value="UniProtKB-UniRule"/>
</dbReference>
<dbReference type="NCBIfam" id="TIGR02228">
    <property type="entry name" value="sigpep_I_arch"/>
    <property type="match status" value="1"/>
</dbReference>
<sequence>METNHEPPKSKSLAMLGILRTVFIYLLAAGIIIAALLFAASKSPNKSIFGYRYYTILTPSMEPTHHVGDMVFVKIENADEISVGDVITFNPSSGSEAYLTHRVTEKMTDYEGTGVTCFKTKGDANDSEDSFLIDESRVIGAVKLGIPKLGYVVRFVQLRWYFVVPLAVLVLIFFKLMGIYLAPAENETADDKAQTK</sequence>
<proteinExistence type="predicted"/>
<comment type="subcellular location">
    <subcellularLocation>
        <location evidence="1">Membrane</location>
    </subcellularLocation>
</comment>
<dbReference type="CDD" id="cd06530">
    <property type="entry name" value="S26_SPase_I"/>
    <property type="match status" value="1"/>
</dbReference>
<keyword evidence="3 6" id="KW-1133">Transmembrane helix</keyword>
<evidence type="ECO:0000313" key="8">
    <source>
        <dbReference type="EMBL" id="EGC02683.1"/>
    </source>
</evidence>
<dbReference type="GO" id="GO:0006465">
    <property type="term" value="P:signal peptide processing"/>
    <property type="evidence" value="ECO:0007669"/>
    <property type="project" value="UniProtKB-UniRule"/>
</dbReference>
<dbReference type="PANTHER" id="PTHR10806">
    <property type="entry name" value="SIGNAL PEPTIDASE COMPLEX CATALYTIC SUBUNIT SEC11"/>
    <property type="match status" value="1"/>
</dbReference>
<name>E9SDL6_RUMAL</name>
<dbReference type="EC" id="3.4.21.89" evidence="5"/>
<dbReference type="Gene3D" id="2.10.109.10">
    <property type="entry name" value="Umud Fragment, subunit A"/>
    <property type="match status" value="1"/>
</dbReference>
<protein>
    <recommendedName>
        <fullName evidence="5">Signal peptidase I</fullName>
        <ecNumber evidence="5">3.4.21.89</ecNumber>
    </recommendedName>
</protein>
<feature type="transmembrane region" description="Helical" evidence="6">
    <location>
        <begin position="160"/>
        <end position="182"/>
    </location>
</feature>
<gene>
    <name evidence="8" type="ORF">CUS_7215</name>
</gene>
<feature type="domain" description="Peptidase S26" evidence="7">
    <location>
        <begin position="47"/>
        <end position="103"/>
    </location>
</feature>
<accession>E9SDL6</accession>
<dbReference type="PANTHER" id="PTHR10806:SF6">
    <property type="entry name" value="SIGNAL PEPTIDASE COMPLEX CATALYTIC SUBUNIT SEC11"/>
    <property type="match status" value="1"/>
</dbReference>
<evidence type="ECO:0000256" key="4">
    <source>
        <dbReference type="ARBA" id="ARBA00023136"/>
    </source>
</evidence>
<comment type="caution">
    <text evidence="8">The sequence shown here is derived from an EMBL/GenBank/DDBJ whole genome shotgun (WGS) entry which is preliminary data.</text>
</comment>
<evidence type="ECO:0000256" key="2">
    <source>
        <dbReference type="ARBA" id="ARBA00022692"/>
    </source>
</evidence>
<dbReference type="GO" id="GO:0016020">
    <property type="term" value="C:membrane"/>
    <property type="evidence" value="ECO:0007669"/>
    <property type="project" value="UniProtKB-SubCell"/>
</dbReference>
<keyword evidence="8" id="KW-0378">Hydrolase</keyword>
<dbReference type="GO" id="GO:0009003">
    <property type="term" value="F:signal peptidase activity"/>
    <property type="evidence" value="ECO:0007669"/>
    <property type="project" value="UniProtKB-EC"/>
</dbReference>
<dbReference type="InterPro" id="IPR019533">
    <property type="entry name" value="Peptidase_S26"/>
</dbReference>
<dbReference type="PRINTS" id="PR00728">
    <property type="entry name" value="SIGNALPTASE"/>
</dbReference>
<evidence type="ECO:0000256" key="5">
    <source>
        <dbReference type="NCBIfam" id="TIGR02228"/>
    </source>
</evidence>
<keyword evidence="9" id="KW-1185">Reference proteome</keyword>
<evidence type="ECO:0000256" key="3">
    <source>
        <dbReference type="ARBA" id="ARBA00022989"/>
    </source>
</evidence>
<feature type="transmembrane region" description="Helical" evidence="6">
    <location>
        <begin position="12"/>
        <end position="39"/>
    </location>
</feature>
<reference evidence="8 9" key="1">
    <citation type="submission" date="2011-02" db="EMBL/GenBank/DDBJ databases">
        <authorList>
            <person name="Nelson K.E."/>
            <person name="Sutton G."/>
            <person name="Torralba M."/>
            <person name="Durkin S."/>
            <person name="Harkins D."/>
            <person name="Montgomery R."/>
            <person name="Ziemer C."/>
            <person name="Klaassens E."/>
            <person name="Ocuiv P."/>
            <person name="Morrison M."/>
        </authorList>
    </citation>
    <scope>NUCLEOTIDE SEQUENCE [LARGE SCALE GENOMIC DNA]</scope>
    <source>
        <strain evidence="8 9">8</strain>
    </source>
</reference>
<organism evidence="8 9">
    <name type="scientific">Ruminococcus albus 8</name>
    <dbReference type="NCBI Taxonomy" id="246199"/>
    <lineage>
        <taxon>Bacteria</taxon>
        <taxon>Bacillati</taxon>
        <taxon>Bacillota</taxon>
        <taxon>Clostridia</taxon>
        <taxon>Eubacteriales</taxon>
        <taxon>Oscillospiraceae</taxon>
        <taxon>Ruminococcus</taxon>
    </lineage>
</organism>
<dbReference type="Pfam" id="PF10502">
    <property type="entry name" value="Peptidase_S26"/>
    <property type="match status" value="1"/>
</dbReference>
<evidence type="ECO:0000313" key="9">
    <source>
        <dbReference type="Proteomes" id="UP000004259"/>
    </source>
</evidence>
<keyword evidence="4 6" id="KW-0472">Membrane</keyword>
<dbReference type="InterPro" id="IPR036286">
    <property type="entry name" value="LexA/Signal_pep-like_sf"/>
</dbReference>
<dbReference type="RefSeq" id="WP_002850690.1">
    <property type="nucleotide sequence ID" value="NZ_ADKM02000091.1"/>
</dbReference>
<evidence type="ECO:0000256" key="1">
    <source>
        <dbReference type="ARBA" id="ARBA00004370"/>
    </source>
</evidence>
<dbReference type="Proteomes" id="UP000004259">
    <property type="component" value="Unassembled WGS sequence"/>
</dbReference>
<dbReference type="InterPro" id="IPR001733">
    <property type="entry name" value="Peptidase_S26B"/>
</dbReference>
<keyword evidence="2 6" id="KW-0812">Transmembrane</keyword>
<dbReference type="AlphaFoldDB" id="E9SDL6"/>
<dbReference type="OrthoDB" id="1648066at2"/>
<evidence type="ECO:0000259" key="7">
    <source>
        <dbReference type="Pfam" id="PF10502"/>
    </source>
</evidence>
<dbReference type="STRING" id="246199.CUS_7215"/>